<reference evidence="1 2" key="1">
    <citation type="submission" date="2016-04" db="EMBL/GenBank/DDBJ databases">
        <title>Complete genome sequence of Pseudomonas sp. LAB-08 isolated from TCE contaminated aquifer soil.</title>
        <authorList>
            <person name="Dohra H."/>
            <person name="Suzuki K."/>
            <person name="Fatma A."/>
            <person name="Inuzuka Y."/>
            <person name="Honjo M."/>
            <person name="Tashiro Y."/>
            <person name="Futamata H."/>
        </authorList>
    </citation>
    <scope>NUCLEOTIDE SEQUENCE [LARGE SCALE GENOMIC DNA]</scope>
    <source>
        <strain evidence="1 2">LAB-08</strain>
    </source>
</reference>
<keyword evidence="2" id="KW-1185">Reference proteome</keyword>
<dbReference type="Proteomes" id="UP000218595">
    <property type="component" value="Chromosome"/>
</dbReference>
<gene>
    <name evidence="1" type="ORF">LAB08_R18480</name>
</gene>
<accession>A0ABM7RND8</accession>
<dbReference type="RefSeq" id="WP_157755732.1">
    <property type="nucleotide sequence ID" value="NZ_AP017423.2"/>
</dbReference>
<sequence length="138" mass="15713">MTPFHIARIQLDTVITVTDANWGNRFNFCIFALTRKDSGWKLDSVFSALQCAKLPIGKPDHIKKPSLRKISHNAFCKSTKVNLNRPYFVDTVTGRFESIATLRDRQQMAKDGPPWAGFFVPATRHSFSTFTLHTLPMQ</sequence>
<evidence type="ECO:0000313" key="1">
    <source>
        <dbReference type="EMBL" id="BCX67214.1"/>
    </source>
</evidence>
<organism evidence="1 2">
    <name type="scientific">Pseudomonas izuensis</name>
    <dbReference type="NCBI Taxonomy" id="2684212"/>
    <lineage>
        <taxon>Bacteria</taxon>
        <taxon>Pseudomonadati</taxon>
        <taxon>Pseudomonadota</taxon>
        <taxon>Gammaproteobacteria</taxon>
        <taxon>Pseudomonadales</taxon>
        <taxon>Pseudomonadaceae</taxon>
        <taxon>Pseudomonas</taxon>
    </lineage>
</organism>
<proteinExistence type="predicted"/>
<dbReference type="EMBL" id="AP017423">
    <property type="protein sequence ID" value="BCX67214.1"/>
    <property type="molecule type" value="Genomic_DNA"/>
</dbReference>
<evidence type="ECO:0000313" key="2">
    <source>
        <dbReference type="Proteomes" id="UP000218595"/>
    </source>
</evidence>
<protein>
    <submittedName>
        <fullName evidence="1">Uncharacterized protein</fullName>
    </submittedName>
</protein>
<name>A0ABM7RND8_9PSED</name>